<dbReference type="InterPro" id="IPR007149">
    <property type="entry name" value="Leo1"/>
</dbReference>
<feature type="region of interest" description="Disordered" evidence="1">
    <location>
        <begin position="1"/>
        <end position="269"/>
    </location>
</feature>
<feature type="region of interest" description="Disordered" evidence="1">
    <location>
        <begin position="423"/>
        <end position="638"/>
    </location>
</feature>
<feature type="compositionally biased region" description="Basic and acidic residues" evidence="1">
    <location>
        <begin position="423"/>
        <end position="453"/>
    </location>
</feature>
<protein>
    <recommendedName>
        <fullName evidence="4">RNA polymerase-associated protein LEO1</fullName>
    </recommendedName>
</protein>
<feature type="compositionally biased region" description="Acidic residues" evidence="1">
    <location>
        <begin position="43"/>
        <end position="64"/>
    </location>
</feature>
<dbReference type="Proteomes" id="UP001633002">
    <property type="component" value="Unassembled WGS sequence"/>
</dbReference>
<feature type="compositionally biased region" description="Basic and acidic residues" evidence="1">
    <location>
        <begin position="485"/>
        <end position="511"/>
    </location>
</feature>
<feature type="compositionally biased region" description="Basic and acidic residues" evidence="1">
    <location>
        <begin position="65"/>
        <end position="94"/>
    </location>
</feature>
<dbReference type="PANTHER" id="PTHR23146:SF0">
    <property type="entry name" value="RNA POLYMERASE-ASSOCIATED PROTEIN LEO1"/>
    <property type="match status" value="1"/>
</dbReference>
<evidence type="ECO:0000256" key="1">
    <source>
        <dbReference type="SAM" id="MobiDB-lite"/>
    </source>
</evidence>
<feature type="compositionally biased region" description="Acidic residues" evidence="1">
    <location>
        <begin position="554"/>
        <end position="580"/>
    </location>
</feature>
<feature type="compositionally biased region" description="Low complexity" evidence="1">
    <location>
        <begin position="30"/>
        <end position="40"/>
    </location>
</feature>
<dbReference type="AlphaFoldDB" id="A0ABD3H3H9"/>
<accession>A0ABD3H3H9</accession>
<feature type="compositionally biased region" description="Basic and acidic residues" evidence="1">
    <location>
        <begin position="590"/>
        <end position="620"/>
    </location>
</feature>
<evidence type="ECO:0000313" key="2">
    <source>
        <dbReference type="EMBL" id="KAL3684935.1"/>
    </source>
</evidence>
<feature type="compositionally biased region" description="Basic and acidic residues" evidence="1">
    <location>
        <begin position="194"/>
        <end position="205"/>
    </location>
</feature>
<reference evidence="2 3" key="1">
    <citation type="submission" date="2024-09" db="EMBL/GenBank/DDBJ databases">
        <title>Chromosome-scale assembly of Riccia sorocarpa.</title>
        <authorList>
            <person name="Paukszto L."/>
        </authorList>
    </citation>
    <scope>NUCLEOTIDE SEQUENCE [LARGE SCALE GENOMIC DNA]</scope>
    <source>
        <strain evidence="2">LP-2024</strain>
        <tissue evidence="2">Aerial parts of the thallus</tissue>
    </source>
</reference>
<dbReference type="EMBL" id="JBJQOH010000006">
    <property type="protein sequence ID" value="KAL3684935.1"/>
    <property type="molecule type" value="Genomic_DNA"/>
</dbReference>
<feature type="compositionally biased region" description="Basic and acidic residues" evidence="1">
    <location>
        <begin position="525"/>
        <end position="539"/>
    </location>
</feature>
<feature type="compositionally biased region" description="Basic and acidic residues" evidence="1">
    <location>
        <begin position="1"/>
        <end position="10"/>
    </location>
</feature>
<name>A0ABD3H3H9_9MARC</name>
<sequence length="638" mass="73518">MGDDNRHEMMESLFGAESGDSDEEPEPKPSDSNNSNSANSARDDEEGEGEGGGDAEVESDMDGGESERAVSENGREVESEAEREVSDREVQSDRELEEAEEVRSPSMSGSETSHQRRGAVEYDENDVEEVRDASEHGDDEQGENDQVEEEAADEEQVEEEPVDEDQADDEQQASAGVAKARDVFGDSDEDDQEVERRRSLSREPSRSPAGSVEKGVHSEGERSDHDVGRDEDEGYESDEGRYAEKKREKPVGPPLHLEVPLRPPPGRSEQLNLVRVSNIMGIESKPFDPKTYEEDQTFVTDAEGQKQRLRLEENIARWRIVRNRDGSESIESNARFVKWSDGSMQLLLGSEVLDLSVQDSRHDQSHLFLRHPKSLLQSQGRLLRKMKFMPSSLTSKSHKLLTALVDSRHKKVLKVRSIITNMDPDKEKEGQEKAVEQRIRSRSDLQRKQDKMVRKYSAIPRERDAQLSPGYLDGALDEEEEADDYERHGRRNDSRRFQQRLDDENRAERRILNAKRQSQPSRRSPVRDRRPPPSKREMLEESSEEEREMSAYETDPEEEEELPLDDEEREYDDEDEEEEEDTRKWSGKGKSTDREDRRRHDRDDDRKRRRDRSEERDASPPRKSVQRRRVVVSDDEDD</sequence>
<feature type="compositionally biased region" description="Basic and acidic residues" evidence="1">
    <location>
        <begin position="214"/>
        <end position="228"/>
    </location>
</feature>
<evidence type="ECO:0000313" key="3">
    <source>
        <dbReference type="Proteomes" id="UP001633002"/>
    </source>
</evidence>
<evidence type="ECO:0008006" key="4">
    <source>
        <dbReference type="Google" id="ProtNLM"/>
    </source>
</evidence>
<proteinExistence type="predicted"/>
<feature type="compositionally biased region" description="Basic and acidic residues" evidence="1">
    <location>
        <begin position="238"/>
        <end position="250"/>
    </location>
</feature>
<comment type="caution">
    <text evidence="2">The sequence shown here is derived from an EMBL/GenBank/DDBJ whole genome shotgun (WGS) entry which is preliminary data.</text>
</comment>
<dbReference type="Pfam" id="PF04004">
    <property type="entry name" value="Leo1"/>
    <property type="match status" value="1"/>
</dbReference>
<keyword evidence="3" id="KW-1185">Reference proteome</keyword>
<organism evidence="2 3">
    <name type="scientific">Riccia sorocarpa</name>
    <dbReference type="NCBI Taxonomy" id="122646"/>
    <lineage>
        <taxon>Eukaryota</taxon>
        <taxon>Viridiplantae</taxon>
        <taxon>Streptophyta</taxon>
        <taxon>Embryophyta</taxon>
        <taxon>Marchantiophyta</taxon>
        <taxon>Marchantiopsida</taxon>
        <taxon>Marchantiidae</taxon>
        <taxon>Marchantiales</taxon>
        <taxon>Ricciaceae</taxon>
        <taxon>Riccia</taxon>
    </lineage>
</organism>
<feature type="compositionally biased region" description="Acidic residues" evidence="1">
    <location>
        <begin position="137"/>
        <end position="171"/>
    </location>
</feature>
<gene>
    <name evidence="2" type="ORF">R1sor_002957</name>
</gene>
<feature type="compositionally biased region" description="Acidic residues" evidence="1">
    <location>
        <begin position="475"/>
        <end position="484"/>
    </location>
</feature>
<dbReference type="PANTHER" id="PTHR23146">
    <property type="entry name" value="LEO1 PROTEIN"/>
    <property type="match status" value="1"/>
</dbReference>